<accession>A0ABQ3BAY1</accession>
<keyword evidence="5" id="KW-1185">Reference proteome</keyword>
<keyword evidence="2" id="KW-0732">Signal</keyword>
<feature type="compositionally biased region" description="Polar residues" evidence="1">
    <location>
        <begin position="72"/>
        <end position="91"/>
    </location>
</feature>
<gene>
    <name evidence="4" type="ORF">GCM10011613_36510</name>
</gene>
<dbReference type="InterPro" id="IPR025392">
    <property type="entry name" value="DUF4124"/>
</dbReference>
<name>A0ABQ3BAY1_9GAMM</name>
<feature type="chain" id="PRO_5045198141" description="DUF4124 domain-containing protein" evidence="2">
    <location>
        <begin position="23"/>
        <end position="139"/>
    </location>
</feature>
<feature type="signal peptide" evidence="2">
    <location>
        <begin position="1"/>
        <end position="22"/>
    </location>
</feature>
<evidence type="ECO:0000256" key="1">
    <source>
        <dbReference type="SAM" id="MobiDB-lite"/>
    </source>
</evidence>
<feature type="domain" description="DUF4124" evidence="3">
    <location>
        <begin position="11"/>
        <end position="69"/>
    </location>
</feature>
<evidence type="ECO:0000256" key="2">
    <source>
        <dbReference type="SAM" id="SignalP"/>
    </source>
</evidence>
<proteinExistence type="predicted"/>
<evidence type="ECO:0000259" key="3">
    <source>
        <dbReference type="Pfam" id="PF13511"/>
    </source>
</evidence>
<evidence type="ECO:0000313" key="5">
    <source>
        <dbReference type="Proteomes" id="UP000619761"/>
    </source>
</evidence>
<feature type="region of interest" description="Disordered" evidence="1">
    <location>
        <begin position="62"/>
        <end position="91"/>
    </location>
</feature>
<protein>
    <recommendedName>
        <fullName evidence="3">DUF4124 domain-containing protein</fullName>
    </recommendedName>
</protein>
<dbReference type="Proteomes" id="UP000619761">
    <property type="component" value="Unassembled WGS sequence"/>
</dbReference>
<dbReference type="Pfam" id="PF13511">
    <property type="entry name" value="DUF4124"/>
    <property type="match status" value="1"/>
</dbReference>
<reference evidence="5" key="1">
    <citation type="journal article" date="2019" name="Int. J. Syst. Evol. Microbiol.">
        <title>The Global Catalogue of Microorganisms (GCM) 10K type strain sequencing project: providing services to taxonomists for standard genome sequencing and annotation.</title>
        <authorList>
            <consortium name="The Broad Institute Genomics Platform"/>
            <consortium name="The Broad Institute Genome Sequencing Center for Infectious Disease"/>
            <person name="Wu L."/>
            <person name="Ma J."/>
        </authorList>
    </citation>
    <scope>NUCLEOTIDE SEQUENCE [LARGE SCALE GENOMIC DNA]</scope>
    <source>
        <strain evidence="5">KCTC 32239</strain>
    </source>
</reference>
<dbReference type="RefSeq" id="WP_189421306.1">
    <property type="nucleotide sequence ID" value="NZ_BMYZ01000005.1"/>
</dbReference>
<dbReference type="EMBL" id="BMYZ01000005">
    <property type="protein sequence ID" value="GGY88159.1"/>
    <property type="molecule type" value="Genomic_DNA"/>
</dbReference>
<comment type="caution">
    <text evidence="4">The sequence shown here is derived from an EMBL/GenBank/DDBJ whole genome shotgun (WGS) entry which is preliminary data.</text>
</comment>
<organism evidence="4 5">
    <name type="scientific">Cellvibrio zantedeschiae</name>
    <dbReference type="NCBI Taxonomy" id="1237077"/>
    <lineage>
        <taxon>Bacteria</taxon>
        <taxon>Pseudomonadati</taxon>
        <taxon>Pseudomonadota</taxon>
        <taxon>Gammaproteobacteria</taxon>
        <taxon>Cellvibrionales</taxon>
        <taxon>Cellvibrionaceae</taxon>
        <taxon>Cellvibrio</taxon>
    </lineage>
</organism>
<evidence type="ECO:0000313" key="4">
    <source>
        <dbReference type="EMBL" id="GGY88159.1"/>
    </source>
</evidence>
<sequence>MKDLTSKIIALLLSIAFSFAHAEVYSWVDKEGKKHFGQEVPKEYANQSKVLDVKEVNSMDATKVTPAAPQRKTYTQQPANPLPTQQDDYTPNLTKCEQQKLAYENSVKCYARCRNSDARAAGVNNVAACNCVDAKKPNC</sequence>